<dbReference type="EMBL" id="LCBS01000024">
    <property type="protein sequence ID" value="KKS16301.1"/>
    <property type="molecule type" value="Genomic_DNA"/>
</dbReference>
<sequence>MKDMDIKNLHRNLIQSLDCSDAVRNLITSFIDSYDGSNHEDFDRLLMKLEGLLVENSSLRIKADSYERLKGIKERYEKEIQDLLEIVDDFKGADLANLPSASEEALELADTSEE</sequence>
<keyword evidence="1" id="KW-0175">Coiled coil</keyword>
<dbReference type="Proteomes" id="UP000034163">
    <property type="component" value="Unassembled WGS sequence"/>
</dbReference>
<reference evidence="2 3" key="1">
    <citation type="journal article" date="2015" name="Nature">
        <title>rRNA introns, odd ribosomes, and small enigmatic genomes across a large radiation of phyla.</title>
        <authorList>
            <person name="Brown C.T."/>
            <person name="Hug L.A."/>
            <person name="Thomas B.C."/>
            <person name="Sharon I."/>
            <person name="Castelle C.J."/>
            <person name="Singh A."/>
            <person name="Wilkins M.J."/>
            <person name="Williams K.H."/>
            <person name="Banfield J.F."/>
        </authorList>
    </citation>
    <scope>NUCLEOTIDE SEQUENCE [LARGE SCALE GENOMIC DNA]</scope>
</reference>
<feature type="coiled-coil region" evidence="1">
    <location>
        <begin position="66"/>
        <end position="93"/>
    </location>
</feature>
<evidence type="ECO:0000313" key="3">
    <source>
        <dbReference type="Proteomes" id="UP000034163"/>
    </source>
</evidence>
<dbReference type="AlphaFoldDB" id="A0A0G0Z2T0"/>
<name>A0A0G0Z2T0_UNCKA</name>
<evidence type="ECO:0000313" key="2">
    <source>
        <dbReference type="EMBL" id="KKS16301.1"/>
    </source>
</evidence>
<proteinExistence type="predicted"/>
<organism evidence="2 3">
    <name type="scientific">candidate division WWE3 bacterium GW2011_GWB1_41_6</name>
    <dbReference type="NCBI Taxonomy" id="1619112"/>
    <lineage>
        <taxon>Bacteria</taxon>
        <taxon>Katanobacteria</taxon>
    </lineage>
</organism>
<accession>A0A0G0Z2T0</accession>
<gene>
    <name evidence="2" type="ORF">UU72_C0024G0027</name>
</gene>
<comment type="caution">
    <text evidence="2">The sequence shown here is derived from an EMBL/GenBank/DDBJ whole genome shotgun (WGS) entry which is preliminary data.</text>
</comment>
<evidence type="ECO:0000256" key="1">
    <source>
        <dbReference type="SAM" id="Coils"/>
    </source>
</evidence>
<protein>
    <submittedName>
        <fullName evidence="2">Uncharacterized protein</fullName>
    </submittedName>
</protein>